<dbReference type="SUPFAM" id="SSF46689">
    <property type="entry name" value="Homeodomain-like"/>
    <property type="match status" value="1"/>
</dbReference>
<dbReference type="Gene3D" id="1.10.357.10">
    <property type="entry name" value="Tetracycline Repressor, domain 2"/>
    <property type="match status" value="1"/>
</dbReference>
<dbReference type="InterPro" id="IPR009057">
    <property type="entry name" value="Homeodomain-like_sf"/>
</dbReference>
<dbReference type="Proteomes" id="UP000199077">
    <property type="component" value="Chromosome I"/>
</dbReference>
<evidence type="ECO:0000256" key="2">
    <source>
        <dbReference type="ARBA" id="ARBA00023125"/>
    </source>
</evidence>
<evidence type="ECO:0000256" key="3">
    <source>
        <dbReference type="ARBA" id="ARBA00023163"/>
    </source>
</evidence>
<sequence length="190" mass="19996">MPRAGLTTDVLTRAAAELADEEGLGGVTLAALARRFGVKAPSLYAHVAGERDLKQRIAVLALAELADLVRDAIAGRSGREAIDALGRAHRDYAVAHPGRHAATTLPLDDDAAAASAAPHHAALSRAVLRSYGLSEPDETHAVRLLGATVRGWTDLQLAGGFARSRPSAERSWRRAVDGLDQVFTAWGSPV</sequence>
<organism evidence="6 7">
    <name type="scientific">Pedococcus dokdonensis</name>
    <dbReference type="NCBI Taxonomy" id="443156"/>
    <lineage>
        <taxon>Bacteria</taxon>
        <taxon>Bacillati</taxon>
        <taxon>Actinomycetota</taxon>
        <taxon>Actinomycetes</taxon>
        <taxon>Micrococcales</taxon>
        <taxon>Intrasporangiaceae</taxon>
        <taxon>Pedococcus</taxon>
    </lineage>
</organism>
<dbReference type="Gene3D" id="1.10.10.60">
    <property type="entry name" value="Homeodomain-like"/>
    <property type="match status" value="1"/>
</dbReference>
<dbReference type="PROSITE" id="PS50977">
    <property type="entry name" value="HTH_TETR_2"/>
    <property type="match status" value="1"/>
</dbReference>
<feature type="DNA-binding region" description="H-T-H motif" evidence="4">
    <location>
        <begin position="28"/>
        <end position="47"/>
    </location>
</feature>
<evidence type="ECO:0000259" key="5">
    <source>
        <dbReference type="PROSITE" id="PS50977"/>
    </source>
</evidence>
<evidence type="ECO:0000256" key="4">
    <source>
        <dbReference type="PROSITE-ProRule" id="PRU00335"/>
    </source>
</evidence>
<dbReference type="InterPro" id="IPR036271">
    <property type="entry name" value="Tet_transcr_reg_TetR-rel_C_sf"/>
</dbReference>
<dbReference type="EMBL" id="LT629711">
    <property type="protein sequence ID" value="SDP41354.1"/>
    <property type="molecule type" value="Genomic_DNA"/>
</dbReference>
<gene>
    <name evidence="6" type="ORF">SAMN04489867_2370</name>
</gene>
<keyword evidence="3" id="KW-0804">Transcription</keyword>
<proteinExistence type="predicted"/>
<dbReference type="InterPro" id="IPR025996">
    <property type="entry name" value="MT1864/Rv1816-like_C"/>
</dbReference>
<accession>A0A1H0SHX5</accession>
<dbReference type="RefSeq" id="WP_091785622.1">
    <property type="nucleotide sequence ID" value="NZ_LT629711.1"/>
</dbReference>
<dbReference type="Pfam" id="PF13305">
    <property type="entry name" value="TetR_C_33"/>
    <property type="match status" value="1"/>
</dbReference>
<dbReference type="OrthoDB" id="71867at2"/>
<evidence type="ECO:0000313" key="7">
    <source>
        <dbReference type="Proteomes" id="UP000199077"/>
    </source>
</evidence>
<dbReference type="AlphaFoldDB" id="A0A1H0SHX5"/>
<dbReference type="SUPFAM" id="SSF48498">
    <property type="entry name" value="Tetracyclin repressor-like, C-terminal domain"/>
    <property type="match status" value="1"/>
</dbReference>
<dbReference type="Pfam" id="PF00440">
    <property type="entry name" value="TetR_N"/>
    <property type="match status" value="1"/>
</dbReference>
<reference evidence="7" key="1">
    <citation type="submission" date="2016-10" db="EMBL/GenBank/DDBJ databases">
        <authorList>
            <person name="Varghese N."/>
            <person name="Submissions S."/>
        </authorList>
    </citation>
    <scope>NUCLEOTIDE SEQUENCE [LARGE SCALE GENOMIC DNA]</scope>
    <source>
        <strain evidence="7">DSM 22329</strain>
    </source>
</reference>
<protein>
    <submittedName>
        <fullName evidence="6">Regulatory protein, tetR family</fullName>
    </submittedName>
</protein>
<evidence type="ECO:0000256" key="1">
    <source>
        <dbReference type="ARBA" id="ARBA00023015"/>
    </source>
</evidence>
<keyword evidence="1" id="KW-0805">Transcription regulation</keyword>
<name>A0A1H0SHX5_9MICO</name>
<keyword evidence="2 4" id="KW-0238">DNA-binding</keyword>
<dbReference type="STRING" id="443156.SAMN04489867_2370"/>
<keyword evidence="7" id="KW-1185">Reference proteome</keyword>
<dbReference type="GO" id="GO:0003677">
    <property type="term" value="F:DNA binding"/>
    <property type="evidence" value="ECO:0007669"/>
    <property type="project" value="UniProtKB-UniRule"/>
</dbReference>
<feature type="domain" description="HTH tetR-type" evidence="5">
    <location>
        <begin position="5"/>
        <end position="65"/>
    </location>
</feature>
<evidence type="ECO:0000313" key="6">
    <source>
        <dbReference type="EMBL" id="SDP41354.1"/>
    </source>
</evidence>
<dbReference type="InterPro" id="IPR001647">
    <property type="entry name" value="HTH_TetR"/>
</dbReference>